<dbReference type="RefSeq" id="WP_073446869.1">
    <property type="nucleotide sequence ID" value="NZ_LJSN01000002.1"/>
</dbReference>
<evidence type="ECO:0000313" key="4">
    <source>
        <dbReference type="Proteomes" id="UP000236047"/>
    </source>
</evidence>
<dbReference type="AlphaFoldDB" id="A0A2N8PI26"/>
<gene>
    <name evidence="3" type="ORF">AOB60_07415</name>
</gene>
<dbReference type="Proteomes" id="UP000236047">
    <property type="component" value="Unassembled WGS sequence"/>
</dbReference>
<evidence type="ECO:0000256" key="2">
    <source>
        <dbReference type="SAM" id="SignalP"/>
    </source>
</evidence>
<feature type="region of interest" description="Disordered" evidence="1">
    <location>
        <begin position="73"/>
        <end position="107"/>
    </location>
</feature>
<organism evidence="3 4">
    <name type="scientific">Streptomyces noursei</name>
    <name type="common">Streptomyces albulus</name>
    <dbReference type="NCBI Taxonomy" id="1971"/>
    <lineage>
        <taxon>Bacteria</taxon>
        <taxon>Bacillati</taxon>
        <taxon>Actinomycetota</taxon>
        <taxon>Actinomycetes</taxon>
        <taxon>Kitasatosporales</taxon>
        <taxon>Streptomycetaceae</taxon>
        <taxon>Streptomyces</taxon>
    </lineage>
</organism>
<feature type="region of interest" description="Disordered" evidence="1">
    <location>
        <begin position="24"/>
        <end position="48"/>
    </location>
</feature>
<proteinExistence type="predicted"/>
<accession>A0A2N8PI26</accession>
<sequence>MRKLQKAAVMMAVLGSVSLLGAGTAHADGGRHGGKGESGFAVKQGSSCRSHDENVDVLGEVGILNGALGNALNGEGSPGAQSTKMGSDMGCDNSFAVGGKGGKGEKE</sequence>
<evidence type="ECO:0000256" key="1">
    <source>
        <dbReference type="SAM" id="MobiDB-lite"/>
    </source>
</evidence>
<protein>
    <submittedName>
        <fullName evidence="3">Uncharacterized protein</fullName>
    </submittedName>
</protein>
<evidence type="ECO:0000313" key="3">
    <source>
        <dbReference type="EMBL" id="PNE40661.1"/>
    </source>
</evidence>
<dbReference type="EMBL" id="LJSN01000002">
    <property type="protein sequence ID" value="PNE40661.1"/>
    <property type="molecule type" value="Genomic_DNA"/>
</dbReference>
<feature type="chain" id="PRO_5014951520" evidence="2">
    <location>
        <begin position="28"/>
        <end position="107"/>
    </location>
</feature>
<keyword evidence="4" id="KW-1185">Reference proteome</keyword>
<feature type="signal peptide" evidence="2">
    <location>
        <begin position="1"/>
        <end position="27"/>
    </location>
</feature>
<reference evidence="4" key="1">
    <citation type="submission" date="2015-09" db="EMBL/GenBank/DDBJ databases">
        <authorList>
            <person name="Graham D.E."/>
            <person name="Mahan K.M."/>
            <person name="Klingeman D.M."/>
            <person name="Fida T."/>
            <person name="Giannone R.J."/>
            <person name="Hettich R.L."/>
            <person name="Parry R.J."/>
            <person name="Spain J.C."/>
        </authorList>
    </citation>
    <scope>NUCLEOTIDE SEQUENCE [LARGE SCALE GENOMIC DNA]</scope>
    <source>
        <strain evidence="4">JCM 4701</strain>
    </source>
</reference>
<comment type="caution">
    <text evidence="3">The sequence shown here is derived from an EMBL/GenBank/DDBJ whole genome shotgun (WGS) entry which is preliminary data.</text>
</comment>
<keyword evidence="2" id="KW-0732">Signal</keyword>
<name>A0A2N8PI26_STRNR</name>